<evidence type="ECO:0000256" key="5">
    <source>
        <dbReference type="SAM" id="MobiDB-lite"/>
    </source>
</evidence>
<evidence type="ECO:0000256" key="2">
    <source>
        <dbReference type="ARBA" id="ARBA00022692"/>
    </source>
</evidence>
<sequence length="649" mass="73810">MALFLWLAPALHFLLETLTERTENNQAQLFTQHQNLIQKALAVAASVASIVFCMLAIYMFQAIDPKRLVFRHQLIAFLIFFDFLKATILLIFPARVMADDALYASDQFCQIVGFFTATATEGADLAILAFAVHTFLLIFKPSLNVKIEGSSHIEGGLYKFRYYVYGLSFVIPLAMASFPFIGVGYDSFVCWCYLPQRPYWYRAVLSWVPRYVIVIVILAVYVLIYFHVLREFRLLGGAFTNLHRQRLTGTQSAEKDTKPSFFSALMFFLRDVRAFIFPEFICCGKNPTPNRDNSDSGSNKDSSSDEHKTDSPGGPHDLENNLGDAEFHAANLESFQKRQRIIEKQMKLIFIYPVAYVSIWLFPFVLYCTQFSFEQDHGPVVWLNCLCAFIQPFMGVVDSLVFFYREQPWKYTIMRNFEKENEGKLDLALAPGGSLDDLESITTSARFTKSSLAMSMHVDLSKYSKRRRIMSRLRFPLMRLPSEDNIARFQTEHLKRKMDAARLAAKEAKESPAAHNEKNIDGLRAKHDFSNLLSGENGARNCTPRFDSYSFTFQDDGRQQSLSLGNLSSDRRVSVASASNKSARSAKSAKSRRVSVFEGQDPIPENGTYMKSSTRTRLVPRKSVQTIESEDADEELDFLDFLARGPGGR</sequence>
<evidence type="ECO:0000256" key="6">
    <source>
        <dbReference type="SAM" id="Phobius"/>
    </source>
</evidence>
<evidence type="ECO:0000259" key="9">
    <source>
        <dbReference type="Pfam" id="PF11970"/>
    </source>
</evidence>
<keyword evidence="10" id="KW-0675">Receptor</keyword>
<keyword evidence="3 6" id="KW-1133">Transmembrane helix</keyword>
<dbReference type="InterPro" id="IPR023041">
    <property type="entry name" value="Glucose_rcpt_Git3-like_N"/>
</dbReference>
<dbReference type="EMBL" id="CP034457">
    <property type="protein sequence ID" value="QBM87926.1"/>
    <property type="molecule type" value="Genomic_DNA"/>
</dbReference>
<feature type="transmembrane region" description="Helical" evidence="6">
    <location>
        <begin position="348"/>
        <end position="367"/>
    </location>
</feature>
<protein>
    <submittedName>
        <fullName evidence="10">G protein-coupled receptor GPR1</fullName>
    </submittedName>
</protein>
<keyword evidence="2 6" id="KW-0812">Transmembrane</keyword>
<feature type="transmembrane region" description="Helical" evidence="6">
    <location>
        <begin position="43"/>
        <end position="62"/>
    </location>
</feature>
<dbReference type="InterPro" id="IPR022596">
    <property type="entry name" value="GPR1/2/3_C"/>
</dbReference>
<organism evidence="10 11">
    <name type="scientific">Metschnikowia aff. pulcherrima</name>
    <dbReference type="NCBI Taxonomy" id="2163413"/>
    <lineage>
        <taxon>Eukaryota</taxon>
        <taxon>Fungi</taxon>
        <taxon>Dikarya</taxon>
        <taxon>Ascomycota</taxon>
        <taxon>Saccharomycotina</taxon>
        <taxon>Pichiomycetes</taxon>
        <taxon>Metschnikowiaceae</taxon>
        <taxon>Metschnikowia</taxon>
    </lineage>
</organism>
<gene>
    <name evidence="10" type="primary">MPUL0B11400</name>
    <name evidence="10" type="ORF">METSCH_B11400</name>
</gene>
<dbReference type="SUPFAM" id="SSF81321">
    <property type="entry name" value="Family A G protein-coupled receptor-like"/>
    <property type="match status" value="1"/>
</dbReference>
<dbReference type="STRING" id="2163413.A0A4P6XNW9"/>
<feature type="compositionally biased region" description="Low complexity" evidence="5">
    <location>
        <begin position="577"/>
        <end position="586"/>
    </location>
</feature>
<dbReference type="GO" id="GO:0007189">
    <property type="term" value="P:adenylate cyclase-activating G protein-coupled receptor signaling pathway"/>
    <property type="evidence" value="ECO:0007669"/>
    <property type="project" value="TreeGrafter"/>
</dbReference>
<feature type="chain" id="PRO_5020959213" evidence="7">
    <location>
        <begin position="20"/>
        <end position="649"/>
    </location>
</feature>
<feature type="region of interest" description="Disordered" evidence="5">
    <location>
        <begin position="288"/>
        <end position="318"/>
    </location>
</feature>
<dbReference type="PANTHER" id="PTHR23112">
    <property type="entry name" value="G PROTEIN-COUPLED RECEPTOR 157-RELATED"/>
    <property type="match status" value="1"/>
</dbReference>
<evidence type="ECO:0000313" key="10">
    <source>
        <dbReference type="EMBL" id="QBM87926.1"/>
    </source>
</evidence>
<feature type="signal peptide" evidence="7">
    <location>
        <begin position="1"/>
        <end position="19"/>
    </location>
</feature>
<feature type="transmembrane region" description="Helical" evidence="6">
    <location>
        <begin position="114"/>
        <end position="139"/>
    </location>
</feature>
<accession>A0A4P6XNW9</accession>
<feature type="transmembrane region" description="Helical" evidence="6">
    <location>
        <begin position="160"/>
        <end position="185"/>
    </location>
</feature>
<evidence type="ECO:0000259" key="8">
    <source>
        <dbReference type="Pfam" id="PF11710"/>
    </source>
</evidence>
<feature type="transmembrane region" description="Helical" evidence="6">
    <location>
        <begin position="379"/>
        <end position="404"/>
    </location>
</feature>
<dbReference type="Pfam" id="PF11970">
    <property type="entry name" value="GPR_Gpa2_C"/>
    <property type="match status" value="1"/>
</dbReference>
<evidence type="ECO:0000256" key="3">
    <source>
        <dbReference type="ARBA" id="ARBA00022989"/>
    </source>
</evidence>
<dbReference type="Pfam" id="PF11710">
    <property type="entry name" value="Git3"/>
    <property type="match status" value="1"/>
</dbReference>
<evidence type="ECO:0000313" key="11">
    <source>
        <dbReference type="Proteomes" id="UP000292447"/>
    </source>
</evidence>
<dbReference type="Proteomes" id="UP000292447">
    <property type="component" value="Chromosome II"/>
</dbReference>
<feature type="region of interest" description="Disordered" evidence="5">
    <location>
        <begin position="577"/>
        <end position="626"/>
    </location>
</feature>
<reference evidence="11" key="1">
    <citation type="submission" date="2019-03" db="EMBL/GenBank/DDBJ databases">
        <title>Snf2 controls pulcherriminic acid biosynthesis and connects pigmentation and antifungal activity of the yeast Metschnikowia pulcherrima.</title>
        <authorList>
            <person name="Gore-Lloyd D."/>
            <person name="Sumann I."/>
            <person name="Brachmann A.O."/>
            <person name="Schneeberger K."/>
            <person name="Ortiz-Merino R.A."/>
            <person name="Moreno-Beltran M."/>
            <person name="Schlaefli M."/>
            <person name="Kirner P."/>
            <person name="Santos Kron A."/>
            <person name="Wolfe K.H."/>
            <person name="Piel J."/>
            <person name="Ahrens C.H."/>
            <person name="Henk D."/>
            <person name="Freimoser F.M."/>
        </authorList>
    </citation>
    <scope>NUCLEOTIDE SEQUENCE [LARGE SCALE GENOMIC DNA]</scope>
    <source>
        <strain evidence="11">APC 1.2</strain>
    </source>
</reference>
<proteinExistence type="predicted"/>
<name>A0A4P6XNW9_9ASCO</name>
<comment type="subcellular location">
    <subcellularLocation>
        <location evidence="1">Membrane</location>
        <topology evidence="1">Multi-pass membrane protein</topology>
    </subcellularLocation>
</comment>
<feature type="transmembrane region" description="Helical" evidence="6">
    <location>
        <begin position="205"/>
        <end position="226"/>
    </location>
</feature>
<keyword evidence="7" id="KW-0732">Signal</keyword>
<dbReference type="GO" id="GO:0005886">
    <property type="term" value="C:plasma membrane"/>
    <property type="evidence" value="ECO:0007669"/>
    <property type="project" value="TreeGrafter"/>
</dbReference>
<evidence type="ECO:0000256" key="1">
    <source>
        <dbReference type="ARBA" id="ARBA00004141"/>
    </source>
</evidence>
<keyword evidence="4 6" id="KW-0472">Membrane</keyword>
<dbReference type="AlphaFoldDB" id="A0A4P6XNW9"/>
<feature type="domain" description="G protein-coupled receptor GPR1/2/3 C-terminal" evidence="9">
    <location>
        <begin position="337"/>
        <end position="411"/>
    </location>
</feature>
<feature type="transmembrane region" description="Helical" evidence="6">
    <location>
        <begin position="74"/>
        <end position="94"/>
    </location>
</feature>
<feature type="domain" description="Glucose receptor Git3-like N-terminal" evidence="8">
    <location>
        <begin position="38"/>
        <end position="233"/>
    </location>
</feature>
<dbReference type="GO" id="GO:0004930">
    <property type="term" value="F:G protein-coupled receptor activity"/>
    <property type="evidence" value="ECO:0007669"/>
    <property type="project" value="TreeGrafter"/>
</dbReference>
<keyword evidence="11" id="KW-1185">Reference proteome</keyword>
<evidence type="ECO:0000256" key="7">
    <source>
        <dbReference type="SAM" id="SignalP"/>
    </source>
</evidence>
<dbReference type="PANTHER" id="PTHR23112:SF37">
    <property type="entry name" value="G PROTEIN-COUPLED RECEPTOR GPR1"/>
    <property type="match status" value="1"/>
</dbReference>
<evidence type="ECO:0000256" key="4">
    <source>
        <dbReference type="ARBA" id="ARBA00023136"/>
    </source>
</evidence>
<dbReference type="Gene3D" id="1.20.1070.10">
    <property type="entry name" value="Rhodopsin 7-helix transmembrane proteins"/>
    <property type="match status" value="1"/>
</dbReference>